<organism evidence="5 6">
    <name type="scientific">Martelella alba</name>
    <dbReference type="NCBI Taxonomy" id="2590451"/>
    <lineage>
        <taxon>Bacteria</taxon>
        <taxon>Pseudomonadati</taxon>
        <taxon>Pseudomonadota</taxon>
        <taxon>Alphaproteobacteria</taxon>
        <taxon>Hyphomicrobiales</taxon>
        <taxon>Aurantimonadaceae</taxon>
        <taxon>Martelella</taxon>
    </lineage>
</organism>
<keyword evidence="2" id="KW-0813">Transport</keyword>
<evidence type="ECO:0000313" key="6">
    <source>
        <dbReference type="Proteomes" id="UP000305202"/>
    </source>
</evidence>
<dbReference type="PANTHER" id="PTHR43153:SF11">
    <property type="entry name" value="ELECTRON TRANSFER FLAVOPROTEIN, SUBUNIT ALPHA (ETFA)"/>
    <property type="match status" value="1"/>
</dbReference>
<dbReference type="InterPro" id="IPR001308">
    <property type="entry name" value="ETF_a/FixB"/>
</dbReference>
<dbReference type="Gene3D" id="3.40.50.1220">
    <property type="entry name" value="TPP-binding domain"/>
    <property type="match status" value="1"/>
</dbReference>
<feature type="domain" description="Electron transfer flavoprotein alpha/beta-subunit N-terminal" evidence="4">
    <location>
        <begin position="20"/>
        <end position="136"/>
    </location>
</feature>
<comment type="similarity">
    <text evidence="1">Belongs to the ETF alpha-subunit/FixB family.</text>
</comment>
<dbReference type="InterPro" id="IPR014729">
    <property type="entry name" value="Rossmann-like_a/b/a_fold"/>
</dbReference>
<comment type="caution">
    <text evidence="5">The sequence shown here is derived from an EMBL/GenBank/DDBJ whole genome shotgun (WGS) entry which is preliminary data.</text>
</comment>
<dbReference type="SUPFAM" id="SSF52467">
    <property type="entry name" value="DHS-like NAD/FAD-binding domain"/>
    <property type="match status" value="1"/>
</dbReference>
<dbReference type="Proteomes" id="UP000305202">
    <property type="component" value="Unassembled WGS sequence"/>
</dbReference>
<sequence>MNTDSWIIVTDDRRISGMASAARGLGGHVTAAVIGARALADIAAAAGFDTVRWYAVADATPIEAYAAQVAADIAAAAPRVVLASDAAPGRVVLGAAAARLDAAIIAAIRGLSFAGDDLQVRRSAAEGRIIETFAVNGPLAGIYDGEDAEPAATRPAALQPIDTTAPLAALRVVGTVQNETDGNGLSAAARVIGVGLGVRARDDLAAIEQLAAAAHAEIACSLPVCDDMRWFDASRVVGSTHNQIAPDLYIALGISGQPQHLAGVRDAKVVVAVNNDPDARIFKNCDIGIVGDLYPIVPALTAALKAAR</sequence>
<evidence type="ECO:0000313" key="5">
    <source>
        <dbReference type="EMBL" id="TKI04103.1"/>
    </source>
</evidence>
<accession>A0ABY2SGQ6</accession>
<dbReference type="Gene3D" id="3.40.50.620">
    <property type="entry name" value="HUPs"/>
    <property type="match status" value="1"/>
</dbReference>
<dbReference type="RefSeq" id="WP_136991844.1">
    <property type="nucleotide sequence ID" value="NZ_SZPQ01000033.1"/>
</dbReference>
<dbReference type="EMBL" id="SZPQ01000033">
    <property type="protein sequence ID" value="TKI04103.1"/>
    <property type="molecule type" value="Genomic_DNA"/>
</dbReference>
<evidence type="ECO:0000259" key="4">
    <source>
        <dbReference type="Pfam" id="PF01012"/>
    </source>
</evidence>
<name>A0ABY2SGQ6_9HYPH</name>
<protein>
    <submittedName>
        <fullName evidence="5">Electron transfer flavoprotein subunit alpha/FixB family protein</fullName>
    </submittedName>
</protein>
<dbReference type="InterPro" id="IPR029035">
    <property type="entry name" value="DHS-like_NAD/FAD-binding_dom"/>
</dbReference>
<gene>
    <name evidence="5" type="ORF">FCN80_19265</name>
</gene>
<keyword evidence="6" id="KW-1185">Reference proteome</keyword>
<feature type="domain" description="Electron transfer flavoprotein alpha subunit C-terminal" evidence="3">
    <location>
        <begin position="185"/>
        <end position="265"/>
    </location>
</feature>
<dbReference type="InterPro" id="IPR014731">
    <property type="entry name" value="ETF_asu_C"/>
</dbReference>
<dbReference type="Pfam" id="PF01012">
    <property type="entry name" value="ETF"/>
    <property type="match status" value="1"/>
</dbReference>
<evidence type="ECO:0000256" key="1">
    <source>
        <dbReference type="ARBA" id="ARBA00005817"/>
    </source>
</evidence>
<dbReference type="PANTHER" id="PTHR43153">
    <property type="entry name" value="ELECTRON TRANSFER FLAVOPROTEIN ALPHA"/>
    <property type="match status" value="1"/>
</dbReference>
<evidence type="ECO:0000256" key="2">
    <source>
        <dbReference type="ARBA" id="ARBA00022982"/>
    </source>
</evidence>
<reference evidence="5 6" key="1">
    <citation type="submission" date="2019-04" db="EMBL/GenBank/DDBJ databases">
        <authorList>
            <person name="Li M."/>
            <person name="Gao C."/>
        </authorList>
    </citation>
    <scope>NUCLEOTIDE SEQUENCE [LARGE SCALE GENOMIC DNA]</scope>
    <source>
        <strain evidence="5 6">BGMRC 2031</strain>
    </source>
</reference>
<keyword evidence="2" id="KW-0249">Electron transport</keyword>
<dbReference type="SUPFAM" id="SSF52402">
    <property type="entry name" value="Adenine nucleotide alpha hydrolases-like"/>
    <property type="match status" value="1"/>
</dbReference>
<dbReference type="Pfam" id="PF00766">
    <property type="entry name" value="ETF_alpha"/>
    <property type="match status" value="1"/>
</dbReference>
<proteinExistence type="inferred from homology"/>
<dbReference type="InterPro" id="IPR014730">
    <property type="entry name" value="ETF_a/b_N"/>
</dbReference>
<evidence type="ECO:0000259" key="3">
    <source>
        <dbReference type="Pfam" id="PF00766"/>
    </source>
</evidence>